<sequence>MAHSLTTLPCALLWLLRDIGGGERRGEEGRNEGSGGSMPGVNLKNLVSKEYYGHRKKVHFVAWNCLGTELASGSTDRTNSRVWRIYPHLS</sequence>
<evidence type="ECO:0000313" key="3">
    <source>
        <dbReference type="Proteomes" id="UP000026960"/>
    </source>
</evidence>
<dbReference type="EnsemblPlants" id="OBART03G22450.1">
    <property type="protein sequence ID" value="OBART03G22450.1"/>
    <property type="gene ID" value="OBART03G22450"/>
</dbReference>
<proteinExistence type="predicted"/>
<dbReference type="STRING" id="65489.A0A0D3FK63"/>
<evidence type="ECO:0000313" key="2">
    <source>
        <dbReference type="EnsemblPlants" id="OBART03G22450.1"/>
    </source>
</evidence>
<dbReference type="Gramene" id="OBART03G22450.1">
    <property type="protein sequence ID" value="OBART03G22450.1"/>
    <property type="gene ID" value="OBART03G22450"/>
</dbReference>
<feature type="chain" id="PRO_5002275727" evidence="1">
    <location>
        <begin position="22"/>
        <end position="90"/>
    </location>
</feature>
<dbReference type="Proteomes" id="UP000026960">
    <property type="component" value="Chromosome 3"/>
</dbReference>
<dbReference type="HOGENOM" id="CLU_2444628_0_0_1"/>
<dbReference type="eggNOG" id="KOG1407">
    <property type="taxonomic scope" value="Eukaryota"/>
</dbReference>
<reference evidence="2" key="2">
    <citation type="submission" date="2015-03" db="UniProtKB">
        <authorList>
            <consortium name="EnsemblPlants"/>
        </authorList>
    </citation>
    <scope>IDENTIFICATION</scope>
</reference>
<evidence type="ECO:0000256" key="1">
    <source>
        <dbReference type="SAM" id="SignalP"/>
    </source>
</evidence>
<dbReference type="AlphaFoldDB" id="A0A0D3FK63"/>
<dbReference type="PaxDb" id="65489-OBART03G22450.1"/>
<keyword evidence="3" id="KW-1185">Reference proteome</keyword>
<name>A0A0D3FK63_9ORYZ</name>
<keyword evidence="1" id="KW-0732">Signal</keyword>
<feature type="signal peptide" evidence="1">
    <location>
        <begin position="1"/>
        <end position="21"/>
    </location>
</feature>
<accession>A0A0D3FK63</accession>
<reference evidence="2" key="1">
    <citation type="journal article" date="2009" name="Rice">
        <title>De Novo Next Generation Sequencing of Plant Genomes.</title>
        <authorList>
            <person name="Rounsley S."/>
            <person name="Marri P.R."/>
            <person name="Yu Y."/>
            <person name="He R."/>
            <person name="Sisneros N."/>
            <person name="Goicoechea J.L."/>
            <person name="Lee S.J."/>
            <person name="Angelova A."/>
            <person name="Kudrna D."/>
            <person name="Luo M."/>
            <person name="Affourtit J."/>
            <person name="Desany B."/>
            <person name="Knight J."/>
            <person name="Niazi F."/>
            <person name="Egholm M."/>
            <person name="Wing R.A."/>
        </authorList>
    </citation>
    <scope>NUCLEOTIDE SEQUENCE [LARGE SCALE GENOMIC DNA]</scope>
    <source>
        <strain evidence="2">cv. IRGC 105608</strain>
    </source>
</reference>
<organism evidence="2">
    <name type="scientific">Oryza barthii</name>
    <dbReference type="NCBI Taxonomy" id="65489"/>
    <lineage>
        <taxon>Eukaryota</taxon>
        <taxon>Viridiplantae</taxon>
        <taxon>Streptophyta</taxon>
        <taxon>Embryophyta</taxon>
        <taxon>Tracheophyta</taxon>
        <taxon>Spermatophyta</taxon>
        <taxon>Magnoliopsida</taxon>
        <taxon>Liliopsida</taxon>
        <taxon>Poales</taxon>
        <taxon>Poaceae</taxon>
        <taxon>BOP clade</taxon>
        <taxon>Oryzoideae</taxon>
        <taxon>Oryzeae</taxon>
        <taxon>Oryzinae</taxon>
        <taxon>Oryza</taxon>
    </lineage>
</organism>
<protein>
    <submittedName>
        <fullName evidence="2">Uncharacterized protein</fullName>
    </submittedName>
</protein>